<gene>
    <name evidence="2" type="ORF">LPLAT_LOCUS9263</name>
</gene>
<evidence type="ECO:0000313" key="3">
    <source>
        <dbReference type="Proteomes" id="UP001497644"/>
    </source>
</evidence>
<dbReference type="AlphaFoldDB" id="A0AAV2NTI8"/>
<dbReference type="EMBL" id="OZ034827">
    <property type="protein sequence ID" value="CAL1683558.1"/>
    <property type="molecule type" value="Genomic_DNA"/>
</dbReference>
<organism evidence="2 3">
    <name type="scientific">Lasius platythorax</name>
    <dbReference type="NCBI Taxonomy" id="488582"/>
    <lineage>
        <taxon>Eukaryota</taxon>
        <taxon>Metazoa</taxon>
        <taxon>Ecdysozoa</taxon>
        <taxon>Arthropoda</taxon>
        <taxon>Hexapoda</taxon>
        <taxon>Insecta</taxon>
        <taxon>Pterygota</taxon>
        <taxon>Neoptera</taxon>
        <taxon>Endopterygota</taxon>
        <taxon>Hymenoptera</taxon>
        <taxon>Apocrita</taxon>
        <taxon>Aculeata</taxon>
        <taxon>Formicoidea</taxon>
        <taxon>Formicidae</taxon>
        <taxon>Formicinae</taxon>
        <taxon>Lasius</taxon>
        <taxon>Lasius</taxon>
    </lineage>
</organism>
<evidence type="ECO:0000256" key="1">
    <source>
        <dbReference type="SAM" id="MobiDB-lite"/>
    </source>
</evidence>
<protein>
    <submittedName>
        <fullName evidence="2">Uncharacterized protein</fullName>
    </submittedName>
</protein>
<sequence length="83" mass="9465">MGLRGNFLKTQVPRWFLSRPTSSTKPYLVSRRSAVYISPISPEKEDGRGMKEGDRQICDAPKTLPLENPRDDRAMSLETVRKT</sequence>
<feature type="region of interest" description="Disordered" evidence="1">
    <location>
        <begin position="60"/>
        <end position="83"/>
    </location>
</feature>
<feature type="compositionally biased region" description="Basic and acidic residues" evidence="1">
    <location>
        <begin position="68"/>
        <end position="83"/>
    </location>
</feature>
<name>A0AAV2NTI8_9HYME</name>
<evidence type="ECO:0000313" key="2">
    <source>
        <dbReference type="EMBL" id="CAL1683558.1"/>
    </source>
</evidence>
<accession>A0AAV2NTI8</accession>
<reference evidence="2" key="1">
    <citation type="submission" date="2024-04" db="EMBL/GenBank/DDBJ databases">
        <authorList>
            <consortium name="Molecular Ecology Group"/>
        </authorList>
    </citation>
    <scope>NUCLEOTIDE SEQUENCE</scope>
</reference>
<keyword evidence="3" id="KW-1185">Reference proteome</keyword>
<dbReference type="Proteomes" id="UP001497644">
    <property type="component" value="Chromosome 4"/>
</dbReference>
<proteinExistence type="predicted"/>